<dbReference type="SUPFAM" id="SSF56601">
    <property type="entry name" value="beta-lactamase/transpeptidase-like"/>
    <property type="match status" value="1"/>
</dbReference>
<evidence type="ECO:0000313" key="7">
    <source>
        <dbReference type="Proteomes" id="UP000271031"/>
    </source>
</evidence>
<evidence type="ECO:0000256" key="3">
    <source>
        <dbReference type="ARBA" id="ARBA00012918"/>
    </source>
</evidence>
<dbReference type="Proteomes" id="UP000271031">
    <property type="component" value="Unassembled WGS sequence"/>
</dbReference>
<dbReference type="GO" id="GO:0006543">
    <property type="term" value="P:L-glutamine catabolic process"/>
    <property type="evidence" value="ECO:0007669"/>
    <property type="project" value="TreeGrafter"/>
</dbReference>
<dbReference type="GO" id="GO:0006537">
    <property type="term" value="P:glutamate biosynthetic process"/>
    <property type="evidence" value="ECO:0007669"/>
    <property type="project" value="TreeGrafter"/>
</dbReference>
<dbReference type="EC" id="3.5.1.2" evidence="3"/>
<proteinExistence type="inferred from homology"/>
<accession>A0A3M8CR48</accession>
<evidence type="ECO:0000256" key="4">
    <source>
        <dbReference type="ARBA" id="ARBA00022801"/>
    </source>
</evidence>
<keyword evidence="7" id="KW-1185">Reference proteome</keyword>
<dbReference type="RefSeq" id="WP_148040440.1">
    <property type="nucleotide sequence ID" value="NZ_RHHQ01000044.1"/>
</dbReference>
<dbReference type="InterPro" id="IPR012338">
    <property type="entry name" value="Beta-lactam/transpept-like"/>
</dbReference>
<evidence type="ECO:0000313" key="6">
    <source>
        <dbReference type="EMBL" id="RNB77767.1"/>
    </source>
</evidence>
<reference evidence="6 7" key="1">
    <citation type="submission" date="2018-10" db="EMBL/GenBank/DDBJ databases">
        <title>Phylogenomics of Brevibacillus.</title>
        <authorList>
            <person name="Dunlap C."/>
        </authorList>
    </citation>
    <scope>NUCLEOTIDE SEQUENCE [LARGE SCALE GENOMIC DNA]</scope>
    <source>
        <strain evidence="6 7">JCM 15716</strain>
    </source>
</reference>
<keyword evidence="4 6" id="KW-0378">Hydrolase</keyword>
<comment type="subunit">
    <text evidence="2">Homotetramer.</text>
</comment>
<feature type="non-terminal residue" evidence="6">
    <location>
        <position position="1"/>
    </location>
</feature>
<dbReference type="PANTHER" id="PTHR12544">
    <property type="entry name" value="GLUTAMINASE"/>
    <property type="match status" value="1"/>
</dbReference>
<dbReference type="GO" id="GO:0004359">
    <property type="term" value="F:glutaminase activity"/>
    <property type="evidence" value="ECO:0007669"/>
    <property type="project" value="UniProtKB-EC"/>
</dbReference>
<comment type="similarity">
    <text evidence="1">Belongs to the glutaminase family.</text>
</comment>
<comment type="catalytic activity">
    <reaction evidence="5">
        <text>L-glutamine + H2O = L-glutamate + NH4(+)</text>
        <dbReference type="Rhea" id="RHEA:15889"/>
        <dbReference type="ChEBI" id="CHEBI:15377"/>
        <dbReference type="ChEBI" id="CHEBI:28938"/>
        <dbReference type="ChEBI" id="CHEBI:29985"/>
        <dbReference type="ChEBI" id="CHEBI:58359"/>
        <dbReference type="EC" id="3.5.1.2"/>
    </reaction>
</comment>
<evidence type="ECO:0000256" key="2">
    <source>
        <dbReference type="ARBA" id="ARBA00011881"/>
    </source>
</evidence>
<name>A0A3M8CR48_9BACL</name>
<sequence>GIVRILLTIMMTSGMYNASGEYAIRVGIPSKSGVSGGIMAVVPGKMGIGVIGPAIDEIGNSVAGVQILETLSNEFRLHLFA</sequence>
<protein>
    <recommendedName>
        <fullName evidence="3">glutaminase</fullName>
        <ecNumber evidence="3">3.5.1.2</ecNumber>
    </recommendedName>
</protein>
<dbReference type="AlphaFoldDB" id="A0A3M8CR48"/>
<dbReference type="EMBL" id="RHHQ01000044">
    <property type="protein sequence ID" value="RNB77767.1"/>
    <property type="molecule type" value="Genomic_DNA"/>
</dbReference>
<gene>
    <name evidence="6" type="ORF">EDM56_30765</name>
</gene>
<evidence type="ECO:0000256" key="1">
    <source>
        <dbReference type="ARBA" id="ARBA00011076"/>
    </source>
</evidence>
<dbReference type="InterPro" id="IPR015868">
    <property type="entry name" value="Glutaminase"/>
</dbReference>
<evidence type="ECO:0000256" key="5">
    <source>
        <dbReference type="ARBA" id="ARBA00049534"/>
    </source>
</evidence>
<dbReference type="Gene3D" id="3.40.710.10">
    <property type="entry name" value="DD-peptidase/beta-lactamase superfamily"/>
    <property type="match status" value="1"/>
</dbReference>
<organism evidence="6 7">
    <name type="scientific">Brevibacillus fluminis</name>
    <dbReference type="NCBI Taxonomy" id="511487"/>
    <lineage>
        <taxon>Bacteria</taxon>
        <taxon>Bacillati</taxon>
        <taxon>Bacillota</taxon>
        <taxon>Bacilli</taxon>
        <taxon>Bacillales</taxon>
        <taxon>Paenibacillaceae</taxon>
        <taxon>Brevibacillus</taxon>
    </lineage>
</organism>
<dbReference type="Pfam" id="PF04960">
    <property type="entry name" value="Glutaminase"/>
    <property type="match status" value="1"/>
</dbReference>
<dbReference type="OrthoDB" id="9788822at2"/>
<comment type="caution">
    <text evidence="6">The sequence shown here is derived from an EMBL/GenBank/DDBJ whole genome shotgun (WGS) entry which is preliminary data.</text>
</comment>
<dbReference type="PANTHER" id="PTHR12544:SF29">
    <property type="entry name" value="GLUTAMINASE"/>
    <property type="match status" value="1"/>
</dbReference>